<dbReference type="InterPro" id="IPR036249">
    <property type="entry name" value="Thioredoxin-like_sf"/>
</dbReference>
<dbReference type="AlphaFoldDB" id="A0A934IP03"/>
<keyword evidence="6" id="KW-0676">Redox-active center</keyword>
<keyword evidence="5" id="KW-1015">Disulfide bond</keyword>
<dbReference type="SUPFAM" id="SSF52833">
    <property type="entry name" value="Thioredoxin-like"/>
    <property type="match status" value="1"/>
</dbReference>
<reference evidence="9" key="1">
    <citation type="submission" date="2020-12" db="EMBL/GenBank/DDBJ databases">
        <title>Bacterial taxonomy.</title>
        <authorList>
            <person name="Pan X."/>
        </authorList>
    </citation>
    <scope>NUCLEOTIDE SEQUENCE</scope>
    <source>
        <strain evidence="9">B2012</strain>
    </source>
</reference>
<dbReference type="Gene3D" id="3.40.30.10">
    <property type="entry name" value="Glutaredoxin"/>
    <property type="match status" value="1"/>
</dbReference>
<keyword evidence="10" id="KW-1185">Reference proteome</keyword>
<sequence>MTETTRRALLVGAATLAAATVPGASLAQRMPSPDEVFNDPAAPVFGNSRGNVTLVEYFDYQCPYCKATHPDIVRLVEADGNVRHVLKDWPIFGPSSLYASRLALAAGRNQRTAVSALMATEGRLSNAMIDDAFAGAGLDPRGLFSEYERQRRRIDGLLRRNSAQAEAFGFMGTPAYIAGTTLFAGVPDMGDVRAALEAARG</sequence>
<feature type="signal peptide" evidence="7">
    <location>
        <begin position="1"/>
        <end position="27"/>
    </location>
</feature>
<dbReference type="InterPro" id="IPR013766">
    <property type="entry name" value="Thioredoxin_domain"/>
</dbReference>
<evidence type="ECO:0000256" key="1">
    <source>
        <dbReference type="ARBA" id="ARBA00003565"/>
    </source>
</evidence>
<dbReference type="PROSITE" id="PS51318">
    <property type="entry name" value="TAT"/>
    <property type="match status" value="1"/>
</dbReference>
<evidence type="ECO:0000256" key="4">
    <source>
        <dbReference type="ARBA" id="ARBA00023002"/>
    </source>
</evidence>
<accession>A0A934IP03</accession>
<dbReference type="EMBL" id="JAEKJA010000007">
    <property type="protein sequence ID" value="MBJ3775898.1"/>
    <property type="molecule type" value="Genomic_DNA"/>
</dbReference>
<evidence type="ECO:0000256" key="2">
    <source>
        <dbReference type="ARBA" id="ARBA00005791"/>
    </source>
</evidence>
<dbReference type="InterPro" id="IPR012336">
    <property type="entry name" value="Thioredoxin-like_fold"/>
</dbReference>
<comment type="similarity">
    <text evidence="2">Belongs to the thioredoxin family. DsbA subfamily.</text>
</comment>
<dbReference type="PANTHER" id="PTHR13887">
    <property type="entry name" value="GLUTATHIONE S-TRANSFERASE KAPPA"/>
    <property type="match status" value="1"/>
</dbReference>
<dbReference type="RefSeq" id="WP_198881802.1">
    <property type="nucleotide sequence ID" value="NZ_JAEKJA010000007.1"/>
</dbReference>
<keyword evidence="3 7" id="KW-0732">Signal</keyword>
<evidence type="ECO:0000256" key="7">
    <source>
        <dbReference type="SAM" id="SignalP"/>
    </source>
</evidence>
<dbReference type="PANTHER" id="PTHR13887:SF14">
    <property type="entry name" value="DISULFIDE BOND FORMATION PROTEIN D"/>
    <property type="match status" value="1"/>
</dbReference>
<evidence type="ECO:0000259" key="8">
    <source>
        <dbReference type="PROSITE" id="PS51352"/>
    </source>
</evidence>
<name>A0A934IP03_9HYPH</name>
<evidence type="ECO:0000313" key="9">
    <source>
        <dbReference type="EMBL" id="MBJ3775898.1"/>
    </source>
</evidence>
<proteinExistence type="inferred from homology"/>
<evidence type="ECO:0000313" key="10">
    <source>
        <dbReference type="Proteomes" id="UP000609531"/>
    </source>
</evidence>
<dbReference type="CDD" id="cd03023">
    <property type="entry name" value="DsbA_Com1_like"/>
    <property type="match status" value="1"/>
</dbReference>
<comment type="function">
    <text evidence="1">May be required for disulfide bond formation in some proteins.</text>
</comment>
<organism evidence="9 10">
    <name type="scientific">Acuticoccus mangrovi</name>
    <dbReference type="NCBI Taxonomy" id="2796142"/>
    <lineage>
        <taxon>Bacteria</taxon>
        <taxon>Pseudomonadati</taxon>
        <taxon>Pseudomonadota</taxon>
        <taxon>Alphaproteobacteria</taxon>
        <taxon>Hyphomicrobiales</taxon>
        <taxon>Amorphaceae</taxon>
        <taxon>Acuticoccus</taxon>
    </lineage>
</organism>
<protein>
    <submittedName>
        <fullName evidence="9">DsbA family protein</fullName>
    </submittedName>
</protein>
<feature type="domain" description="Thioredoxin" evidence="8">
    <location>
        <begin position="15"/>
        <end position="201"/>
    </location>
</feature>
<dbReference type="GO" id="GO:0016491">
    <property type="term" value="F:oxidoreductase activity"/>
    <property type="evidence" value="ECO:0007669"/>
    <property type="project" value="UniProtKB-KW"/>
</dbReference>
<dbReference type="Pfam" id="PF13462">
    <property type="entry name" value="Thioredoxin_4"/>
    <property type="match status" value="1"/>
</dbReference>
<dbReference type="InterPro" id="IPR006311">
    <property type="entry name" value="TAT_signal"/>
</dbReference>
<dbReference type="Proteomes" id="UP000609531">
    <property type="component" value="Unassembled WGS sequence"/>
</dbReference>
<evidence type="ECO:0000256" key="5">
    <source>
        <dbReference type="ARBA" id="ARBA00023157"/>
    </source>
</evidence>
<dbReference type="PROSITE" id="PS51352">
    <property type="entry name" value="THIOREDOXIN_2"/>
    <property type="match status" value="1"/>
</dbReference>
<gene>
    <name evidence="9" type="ORF">JCR33_09385</name>
</gene>
<comment type="caution">
    <text evidence="9">The sequence shown here is derived from an EMBL/GenBank/DDBJ whole genome shotgun (WGS) entry which is preliminary data.</text>
</comment>
<feature type="chain" id="PRO_5037497371" evidence="7">
    <location>
        <begin position="28"/>
        <end position="201"/>
    </location>
</feature>
<evidence type="ECO:0000256" key="6">
    <source>
        <dbReference type="ARBA" id="ARBA00023284"/>
    </source>
</evidence>
<keyword evidence="4" id="KW-0560">Oxidoreductase</keyword>
<evidence type="ECO:0000256" key="3">
    <source>
        <dbReference type="ARBA" id="ARBA00022729"/>
    </source>
</evidence>